<comment type="caution">
    <text evidence="5">The sequence shown here is derived from an EMBL/GenBank/DDBJ whole genome shotgun (WGS) entry which is preliminary data.</text>
</comment>
<dbReference type="GO" id="GO:0007304">
    <property type="term" value="P:chorion-containing eggshell formation"/>
    <property type="evidence" value="ECO:0007669"/>
    <property type="project" value="InterPro"/>
</dbReference>
<evidence type="ECO:0000256" key="4">
    <source>
        <dbReference type="SAM" id="SignalP"/>
    </source>
</evidence>
<dbReference type="GO" id="GO:0042600">
    <property type="term" value="C:egg chorion"/>
    <property type="evidence" value="ECO:0007669"/>
    <property type="project" value="InterPro"/>
</dbReference>
<keyword evidence="6" id="KW-1185">Reference proteome</keyword>
<keyword evidence="4" id="KW-0732">Signal</keyword>
<feature type="signal peptide" evidence="4">
    <location>
        <begin position="1"/>
        <end position="21"/>
    </location>
</feature>
<dbReference type="GO" id="GO:0005213">
    <property type="term" value="F:structural constituent of egg chorion"/>
    <property type="evidence" value="ECO:0007669"/>
    <property type="project" value="InterPro"/>
</dbReference>
<feature type="chain" id="PRO_5043583447" evidence="4">
    <location>
        <begin position="22"/>
        <end position="189"/>
    </location>
</feature>
<evidence type="ECO:0000313" key="6">
    <source>
        <dbReference type="Proteomes" id="UP001153954"/>
    </source>
</evidence>
<sequence length="189" mass="18551">MTTKIALIACVCTVAAQTISAQCIGAYNGLGLNGLGWEAGAPAAYGARYAGIETGPITPFVPSNGGGFSITSTSPIFPTGVTLTSENAYEGPLAVSGTLPFLGAVALEGALPTIGTGAINYGCGNGNVGMLNEDFGYNGVGSLGYRDLAGPALAYNGFAGPLANEAGLAGPGFAYNGISRGGCGSGAYY</sequence>
<evidence type="ECO:0000313" key="5">
    <source>
        <dbReference type="EMBL" id="CAH2084035.1"/>
    </source>
</evidence>
<evidence type="ECO:0000256" key="1">
    <source>
        <dbReference type="ARBA" id="ARBA00005906"/>
    </source>
</evidence>
<evidence type="ECO:0000256" key="2">
    <source>
        <dbReference type="ARBA" id="ARBA00022737"/>
    </source>
</evidence>
<keyword evidence="2" id="KW-0677">Repeat</keyword>
<protein>
    <submittedName>
        <fullName evidence="5">Uncharacterized protein</fullName>
    </submittedName>
</protein>
<accession>A0AAU9TGX0</accession>
<dbReference type="AlphaFoldDB" id="A0AAU9TGX0"/>
<evidence type="ECO:0000256" key="3">
    <source>
        <dbReference type="RuleBase" id="RU004378"/>
    </source>
</evidence>
<comment type="similarity">
    <text evidence="1 3">Belongs to the chorion protein family.</text>
</comment>
<organism evidence="5 6">
    <name type="scientific">Euphydryas editha</name>
    <name type="common">Edith's checkerspot</name>
    <dbReference type="NCBI Taxonomy" id="104508"/>
    <lineage>
        <taxon>Eukaryota</taxon>
        <taxon>Metazoa</taxon>
        <taxon>Ecdysozoa</taxon>
        <taxon>Arthropoda</taxon>
        <taxon>Hexapoda</taxon>
        <taxon>Insecta</taxon>
        <taxon>Pterygota</taxon>
        <taxon>Neoptera</taxon>
        <taxon>Endopterygota</taxon>
        <taxon>Lepidoptera</taxon>
        <taxon>Glossata</taxon>
        <taxon>Ditrysia</taxon>
        <taxon>Papilionoidea</taxon>
        <taxon>Nymphalidae</taxon>
        <taxon>Nymphalinae</taxon>
        <taxon>Euphydryas</taxon>
    </lineage>
</organism>
<dbReference type="InterPro" id="IPR002635">
    <property type="entry name" value="Chorion"/>
</dbReference>
<reference evidence="5" key="1">
    <citation type="submission" date="2022-03" db="EMBL/GenBank/DDBJ databases">
        <authorList>
            <person name="Tunstrom K."/>
        </authorList>
    </citation>
    <scope>NUCLEOTIDE SEQUENCE</scope>
</reference>
<dbReference type="Pfam" id="PF01723">
    <property type="entry name" value="Chorion_1"/>
    <property type="match status" value="1"/>
</dbReference>
<dbReference type="EMBL" id="CAKOGL010000002">
    <property type="protein sequence ID" value="CAH2084035.1"/>
    <property type="molecule type" value="Genomic_DNA"/>
</dbReference>
<proteinExistence type="inferred from homology"/>
<gene>
    <name evidence="5" type="ORF">EEDITHA_LOCUS647</name>
</gene>
<dbReference type="Proteomes" id="UP001153954">
    <property type="component" value="Unassembled WGS sequence"/>
</dbReference>
<name>A0AAU9TGX0_EUPED</name>